<protein>
    <submittedName>
        <fullName evidence="5">And histidine-rich domain-containing protein</fullName>
    </submittedName>
</protein>
<dbReference type="AlphaFoldDB" id="A0A9N8EAG8"/>
<evidence type="ECO:0000313" key="5">
    <source>
        <dbReference type="EMBL" id="CAB9516810.1"/>
    </source>
</evidence>
<dbReference type="Proteomes" id="UP001153069">
    <property type="component" value="Unassembled WGS sequence"/>
</dbReference>
<proteinExistence type="predicted"/>
<reference evidence="5" key="1">
    <citation type="submission" date="2020-06" db="EMBL/GenBank/DDBJ databases">
        <authorList>
            <consortium name="Plant Systems Biology data submission"/>
        </authorList>
    </citation>
    <scope>NUCLEOTIDE SEQUENCE</scope>
    <source>
        <strain evidence="5">D6</strain>
    </source>
</reference>
<dbReference type="PROSITE" id="PS51401">
    <property type="entry name" value="CHORD"/>
    <property type="match status" value="1"/>
</dbReference>
<comment type="caution">
    <text evidence="5">The sequence shown here is derived from an EMBL/GenBank/DDBJ whole genome shotgun (WGS) entry which is preliminary data.</text>
</comment>
<evidence type="ECO:0000259" key="4">
    <source>
        <dbReference type="PROSITE" id="PS51401"/>
    </source>
</evidence>
<dbReference type="Pfam" id="PF04968">
    <property type="entry name" value="CHORD"/>
    <property type="match status" value="1"/>
</dbReference>
<keyword evidence="3" id="KW-0862">Zinc</keyword>
<dbReference type="GO" id="GO:0046872">
    <property type="term" value="F:metal ion binding"/>
    <property type="evidence" value="ECO:0007669"/>
    <property type="project" value="UniProtKB-KW"/>
</dbReference>
<keyword evidence="6" id="KW-1185">Reference proteome</keyword>
<sequence length="302" mass="33188">MKVLMHYEDHENSDYHKSLKITLPKSWKTGPTSKLLGQFVETYMGNETFKEGNPLEESQLHLSIRSTSSSTSTTTELVDLASDAVVLDVIPDRADLYVVHGPSQTLSDQKEAAQKAKLEADTDKNLAACTHFGCKQRFPPGGPYPKCQYHSAPPVFHETAKFWSCCPNKKAYDWDDFQNIPGCQTGVCTDIKEDTEQKQFLGGTDLRQAAGEAIKLKSIDDFNKAQAAGGADAAPVLDRLNAVLVELGIEQELYQQVVDGMRKKAAATADTEADVLEAVKKEMGSKFKDALKTVAAEQLRIS</sequence>
<organism evidence="5 6">
    <name type="scientific">Seminavis robusta</name>
    <dbReference type="NCBI Taxonomy" id="568900"/>
    <lineage>
        <taxon>Eukaryota</taxon>
        <taxon>Sar</taxon>
        <taxon>Stramenopiles</taxon>
        <taxon>Ochrophyta</taxon>
        <taxon>Bacillariophyta</taxon>
        <taxon>Bacillariophyceae</taxon>
        <taxon>Bacillariophycidae</taxon>
        <taxon>Naviculales</taxon>
        <taxon>Naviculaceae</taxon>
        <taxon>Seminavis</taxon>
    </lineage>
</organism>
<evidence type="ECO:0000256" key="2">
    <source>
        <dbReference type="ARBA" id="ARBA00022737"/>
    </source>
</evidence>
<feature type="domain" description="CHORD" evidence="4">
    <location>
        <begin position="129"/>
        <end position="188"/>
    </location>
</feature>
<keyword evidence="2" id="KW-0677">Repeat</keyword>
<accession>A0A9N8EAG8</accession>
<evidence type="ECO:0000256" key="3">
    <source>
        <dbReference type="ARBA" id="ARBA00022833"/>
    </source>
</evidence>
<dbReference type="EMBL" id="CAICTM010000807">
    <property type="protein sequence ID" value="CAB9516810.1"/>
    <property type="molecule type" value="Genomic_DNA"/>
</dbReference>
<dbReference type="InterPro" id="IPR039790">
    <property type="entry name" value="CHRD1"/>
</dbReference>
<gene>
    <name evidence="5" type="ORF">SEMRO_808_G205480.1</name>
</gene>
<dbReference type="InterPro" id="IPR007051">
    <property type="entry name" value="CHORD_dom"/>
</dbReference>
<dbReference type="PANTHER" id="PTHR46983">
    <property type="entry name" value="CYSTEINE AND HISTIDINE-RICH DOMAIN-CONTAINING PROTEIN 1"/>
    <property type="match status" value="1"/>
</dbReference>
<keyword evidence="1" id="KW-0479">Metal-binding</keyword>
<dbReference type="PANTHER" id="PTHR46983:SF3">
    <property type="entry name" value="CHPADIPLOID STATE MAINTENANCE PROTEIN CHPA"/>
    <property type="match status" value="1"/>
</dbReference>
<name>A0A9N8EAG8_9STRA</name>
<dbReference type="OrthoDB" id="10261079at2759"/>
<evidence type="ECO:0000256" key="1">
    <source>
        <dbReference type="ARBA" id="ARBA00022723"/>
    </source>
</evidence>
<evidence type="ECO:0000313" key="6">
    <source>
        <dbReference type="Proteomes" id="UP001153069"/>
    </source>
</evidence>
<dbReference type="Gene3D" id="4.10.1130.20">
    <property type="match status" value="1"/>
</dbReference>